<dbReference type="Proteomes" id="UP000070620">
    <property type="component" value="Unassembled WGS sequence"/>
</dbReference>
<evidence type="ECO:0000313" key="3">
    <source>
        <dbReference type="Proteomes" id="UP000070620"/>
    </source>
</evidence>
<protein>
    <submittedName>
        <fullName evidence="2">Transposase</fullName>
    </submittedName>
</protein>
<reference evidence="2 3" key="1">
    <citation type="submission" date="2016-01" db="EMBL/GenBank/DDBJ databases">
        <title>Whole genome sequence and analysis of Micromonospora rosaria DSM 803, which can produce antibacterial substance rosamicin.</title>
        <authorList>
            <person name="Yang H."/>
            <person name="He X."/>
            <person name="Zhu D."/>
        </authorList>
    </citation>
    <scope>NUCLEOTIDE SEQUENCE [LARGE SCALE GENOMIC DNA]</scope>
    <source>
        <strain evidence="2 3">DSM 803</strain>
    </source>
</reference>
<gene>
    <name evidence="2" type="ORF">AWW66_16625</name>
</gene>
<sequence>MRYPDGGGLSARGRAKREVVRRQAAGWFAEGVSVPEIAARLRVSQTAVYGWRQRWRAGGADALASKGPGGSRCRLDEPRLRRLAEALDEGPAAHGFGDDQRWTLARVSDVIARLFHTRYTLRGTSYLLHRIGWSVQVPAHRPVERDEDAVMTWRREVWPAGKR</sequence>
<proteinExistence type="predicted"/>
<evidence type="ECO:0000259" key="1">
    <source>
        <dbReference type="Pfam" id="PF13592"/>
    </source>
</evidence>
<dbReference type="Pfam" id="PF13592">
    <property type="entry name" value="HTH_33"/>
    <property type="match status" value="1"/>
</dbReference>
<dbReference type="Pfam" id="PF13384">
    <property type="entry name" value="HTH_23"/>
    <property type="match status" value="1"/>
</dbReference>
<accession>A0A136PR39</accession>
<dbReference type="AlphaFoldDB" id="A0A136PR39"/>
<dbReference type="InterPro" id="IPR009057">
    <property type="entry name" value="Homeodomain-like_sf"/>
</dbReference>
<name>A0A136PR39_9ACTN</name>
<evidence type="ECO:0000313" key="2">
    <source>
        <dbReference type="EMBL" id="KXK60827.1"/>
    </source>
</evidence>
<dbReference type="SUPFAM" id="SSF46689">
    <property type="entry name" value="Homeodomain-like"/>
    <property type="match status" value="1"/>
</dbReference>
<dbReference type="InterPro" id="IPR025959">
    <property type="entry name" value="Winged_HTH_dom"/>
</dbReference>
<dbReference type="EMBL" id="LRQV01000057">
    <property type="protein sequence ID" value="KXK60827.1"/>
    <property type="molecule type" value="Genomic_DNA"/>
</dbReference>
<keyword evidence="3" id="KW-1185">Reference proteome</keyword>
<feature type="domain" description="Winged helix-turn helix" evidence="1">
    <location>
        <begin position="98"/>
        <end position="156"/>
    </location>
</feature>
<comment type="caution">
    <text evidence="2">The sequence shown here is derived from an EMBL/GenBank/DDBJ whole genome shotgun (WGS) entry which is preliminary data.</text>
</comment>
<organism evidence="2 3">
    <name type="scientific">Micromonospora rosaria</name>
    <dbReference type="NCBI Taxonomy" id="47874"/>
    <lineage>
        <taxon>Bacteria</taxon>
        <taxon>Bacillati</taxon>
        <taxon>Actinomycetota</taxon>
        <taxon>Actinomycetes</taxon>
        <taxon>Micromonosporales</taxon>
        <taxon>Micromonosporaceae</taxon>
        <taxon>Micromonospora</taxon>
    </lineage>
</organism>
<dbReference type="RefSeq" id="WP_067366830.1">
    <property type="nucleotide sequence ID" value="NZ_JBIUBN010000016.1"/>
</dbReference>